<evidence type="ECO:0000256" key="1">
    <source>
        <dbReference type="SAM" id="Phobius"/>
    </source>
</evidence>
<comment type="caution">
    <text evidence="2">The sequence shown here is derived from an EMBL/GenBank/DDBJ whole genome shotgun (WGS) entry which is preliminary data.</text>
</comment>
<proteinExistence type="predicted"/>
<evidence type="ECO:0000313" key="2">
    <source>
        <dbReference type="EMBL" id="MCR9035998.1"/>
    </source>
</evidence>
<dbReference type="RefSeq" id="WP_258498682.1">
    <property type="nucleotide sequence ID" value="NZ_JANSKA010000002.1"/>
</dbReference>
<name>A0ABT1Z706_9ACTN</name>
<gene>
    <name evidence="2" type="ORF">NVS32_03430</name>
</gene>
<dbReference type="NCBIfam" id="NF041635">
    <property type="entry name" value="STM3941_fam"/>
    <property type="match status" value="1"/>
</dbReference>
<feature type="transmembrane region" description="Helical" evidence="1">
    <location>
        <begin position="52"/>
        <end position="71"/>
    </location>
</feature>
<reference evidence="2 3" key="1">
    <citation type="submission" date="2022-08" db="EMBL/GenBank/DDBJ databases">
        <title>Tractidigestivibacter montrealensis type strain KD21.</title>
        <authorList>
            <person name="Diop K."/>
            <person name="Richard C."/>
            <person name="Routy B."/>
        </authorList>
    </citation>
    <scope>NUCLEOTIDE SEQUENCE [LARGE SCALE GENOMIC DNA]</scope>
    <source>
        <strain evidence="2 3">KD21</strain>
    </source>
</reference>
<evidence type="ECO:0008006" key="4">
    <source>
        <dbReference type="Google" id="ProtNLM"/>
    </source>
</evidence>
<dbReference type="EMBL" id="JANSKA010000002">
    <property type="protein sequence ID" value="MCR9035998.1"/>
    <property type="molecule type" value="Genomic_DNA"/>
</dbReference>
<organism evidence="2 3">
    <name type="scientific">Tractidigestivibacter montrealensis</name>
    <dbReference type="NCBI Taxonomy" id="2972466"/>
    <lineage>
        <taxon>Bacteria</taxon>
        <taxon>Bacillati</taxon>
        <taxon>Actinomycetota</taxon>
        <taxon>Coriobacteriia</taxon>
        <taxon>Coriobacteriales</taxon>
        <taxon>Atopobiaceae</taxon>
        <taxon>Tractidigestivibacter</taxon>
    </lineage>
</organism>
<evidence type="ECO:0000313" key="3">
    <source>
        <dbReference type="Proteomes" id="UP001204320"/>
    </source>
</evidence>
<dbReference type="InterPro" id="IPR048136">
    <property type="entry name" value="STM3941-like"/>
</dbReference>
<sequence length="190" mass="21653">MVRVEKQVSDTSFAVNNDVVIHLLLIFMGVCILIAAFLAATQDLPFAPNPILMRYTTGYLGIPFAILFIAYNVHRIVNRHNAILIDENGVTDHTTSFSAGFIAWDDIKEVYLLRLHDDDYMCVVPADFDTWYATLNKRQQRLAKANMDAGFAPIRIQFKKVTEKVKSKEGVAFCKKIQPKKVSRVRKPKY</sequence>
<protein>
    <recommendedName>
        <fullName evidence="4">YcxB family protein</fullName>
    </recommendedName>
</protein>
<keyword evidence="1" id="KW-0472">Membrane</keyword>
<dbReference type="Proteomes" id="UP001204320">
    <property type="component" value="Unassembled WGS sequence"/>
</dbReference>
<keyword evidence="1" id="KW-1133">Transmembrane helix</keyword>
<feature type="transmembrane region" description="Helical" evidence="1">
    <location>
        <begin position="20"/>
        <end position="40"/>
    </location>
</feature>
<accession>A0ABT1Z706</accession>
<keyword evidence="3" id="KW-1185">Reference proteome</keyword>
<keyword evidence="1" id="KW-0812">Transmembrane</keyword>